<dbReference type="GO" id="GO:0022857">
    <property type="term" value="F:transmembrane transporter activity"/>
    <property type="evidence" value="ECO:0007669"/>
    <property type="project" value="InterPro"/>
</dbReference>
<evidence type="ECO:0000256" key="3">
    <source>
        <dbReference type="ARBA" id="ARBA00023136"/>
    </source>
</evidence>
<keyword evidence="3 4" id="KW-0472">Membrane</keyword>
<keyword evidence="1 4" id="KW-0812">Transmembrane</keyword>
<dbReference type="PROSITE" id="PS50850">
    <property type="entry name" value="MFS"/>
    <property type="match status" value="1"/>
</dbReference>
<feature type="transmembrane region" description="Helical" evidence="4">
    <location>
        <begin position="51"/>
        <end position="72"/>
    </location>
</feature>
<feature type="transmembrane region" description="Helical" evidence="4">
    <location>
        <begin position="84"/>
        <end position="105"/>
    </location>
</feature>
<dbReference type="PANTHER" id="PTHR42910">
    <property type="entry name" value="TRANSPORTER SCO4007-RELATED"/>
    <property type="match status" value="1"/>
</dbReference>
<dbReference type="InterPro" id="IPR011701">
    <property type="entry name" value="MFS"/>
</dbReference>
<sequence length="402" mass="41619">MSASIPLKDSRSGTLAMLAFACGVMVATIYLCQPLLAEMARSFGIAADRAALVAVATQVGYTLGILFVVPLADGSDPVKLIRRMMMLTIVGLIAAALAPVLSALLVASVSIAATCVVAQILIPLATTLAAPEFRGRIVSKLSTGLILGILLSRTFSGLAAEYLGSWRAPFLLEALLIAVLFFVLPRYLPARSTGAGIGYWHLIKSLPPLFRHRELQLSMALSLCCFAGFSALWATLAFHLSSASFGLGPAAAGLFGLWGAPGALLAPMAGRLADRWGPGRVNACALVCMAACFLLAATLGRTSVIALVIAINLLDFGLQSGQVANQARIFGLSPEIRGRLNTLYMGVTFGGGAMGALIGGWVWSVAGWVGICWLGGCLVVMAALVLGCASVFACAASKTPAC</sequence>
<dbReference type="EMBL" id="LR590482">
    <property type="protein sequence ID" value="VTR02205.1"/>
    <property type="molecule type" value="Genomic_DNA"/>
</dbReference>
<proteinExistence type="predicted"/>
<dbReference type="InterPro" id="IPR036259">
    <property type="entry name" value="MFS_trans_sf"/>
</dbReference>
<protein>
    <submittedName>
        <fullName evidence="6">Major facilitator family transporter</fullName>
    </submittedName>
</protein>
<dbReference type="Gene3D" id="1.20.1250.20">
    <property type="entry name" value="MFS general substrate transporter like domains"/>
    <property type="match status" value="1"/>
</dbReference>
<dbReference type="Pfam" id="PF07690">
    <property type="entry name" value="MFS_1"/>
    <property type="match status" value="1"/>
</dbReference>
<dbReference type="Proteomes" id="UP000306562">
    <property type="component" value="Chromosome"/>
</dbReference>
<dbReference type="CDD" id="cd17324">
    <property type="entry name" value="MFS_NepI_like"/>
    <property type="match status" value="1"/>
</dbReference>
<dbReference type="PANTHER" id="PTHR42910:SF1">
    <property type="entry name" value="MAJOR FACILITATOR SUPERFAMILY (MFS) PROFILE DOMAIN-CONTAINING PROTEIN"/>
    <property type="match status" value="1"/>
</dbReference>
<evidence type="ECO:0000256" key="4">
    <source>
        <dbReference type="SAM" id="Phobius"/>
    </source>
</evidence>
<keyword evidence="2 4" id="KW-1133">Transmembrane helix</keyword>
<feature type="transmembrane region" description="Helical" evidence="4">
    <location>
        <begin position="250"/>
        <end position="269"/>
    </location>
</feature>
<dbReference type="SUPFAM" id="SSF103473">
    <property type="entry name" value="MFS general substrate transporter"/>
    <property type="match status" value="1"/>
</dbReference>
<evidence type="ECO:0000256" key="2">
    <source>
        <dbReference type="ARBA" id="ARBA00022989"/>
    </source>
</evidence>
<feature type="transmembrane region" description="Helical" evidence="4">
    <location>
        <begin position="368"/>
        <end position="396"/>
    </location>
</feature>
<feature type="transmembrane region" description="Helical" evidence="4">
    <location>
        <begin position="12"/>
        <end position="31"/>
    </location>
</feature>
<dbReference type="InterPro" id="IPR020846">
    <property type="entry name" value="MFS_dom"/>
</dbReference>
<feature type="transmembrane region" description="Helical" evidence="4">
    <location>
        <begin position="166"/>
        <end position="184"/>
    </location>
</feature>
<dbReference type="RefSeq" id="WP_057023599.1">
    <property type="nucleotide sequence ID" value="NZ_CBCSGQ010000015.1"/>
</dbReference>
<feature type="transmembrane region" description="Helical" evidence="4">
    <location>
        <begin position="281"/>
        <end position="298"/>
    </location>
</feature>
<accession>A0AAX3I9Y0</accession>
<evidence type="ECO:0000313" key="7">
    <source>
        <dbReference type="Proteomes" id="UP000306562"/>
    </source>
</evidence>
<evidence type="ECO:0000313" key="6">
    <source>
        <dbReference type="EMBL" id="VTR02205.1"/>
    </source>
</evidence>
<feature type="domain" description="Major facilitator superfamily (MFS) profile" evidence="5">
    <location>
        <begin position="11"/>
        <end position="399"/>
    </location>
</feature>
<dbReference type="AlphaFoldDB" id="A0AAX3I9Y0"/>
<feature type="transmembrane region" description="Helical" evidence="4">
    <location>
        <begin position="217"/>
        <end position="238"/>
    </location>
</feature>
<evidence type="ECO:0000256" key="1">
    <source>
        <dbReference type="ARBA" id="ARBA00022692"/>
    </source>
</evidence>
<gene>
    <name evidence="6" type="primary">ynfM_2</name>
    <name evidence="6" type="ORF">NCTC10696_03790</name>
</gene>
<evidence type="ECO:0000259" key="5">
    <source>
        <dbReference type="PROSITE" id="PS50850"/>
    </source>
</evidence>
<feature type="transmembrane region" description="Helical" evidence="4">
    <location>
        <begin position="342"/>
        <end position="362"/>
    </location>
</feature>
<reference evidence="6 7" key="1">
    <citation type="submission" date="2019-05" db="EMBL/GenBank/DDBJ databases">
        <authorList>
            <consortium name="Pathogen Informatics"/>
        </authorList>
    </citation>
    <scope>NUCLEOTIDE SEQUENCE [LARGE SCALE GENOMIC DNA]</scope>
    <source>
        <strain evidence="6 7">NCTC10696</strain>
    </source>
</reference>
<feature type="transmembrane region" description="Helical" evidence="4">
    <location>
        <begin position="111"/>
        <end position="129"/>
    </location>
</feature>
<name>A0AAX3I9Y0_9PSED</name>
<organism evidence="6 7">
    <name type="scientific">Pseudomonas synxantha</name>
    <dbReference type="NCBI Taxonomy" id="47883"/>
    <lineage>
        <taxon>Bacteria</taxon>
        <taxon>Pseudomonadati</taxon>
        <taxon>Pseudomonadota</taxon>
        <taxon>Gammaproteobacteria</taxon>
        <taxon>Pseudomonadales</taxon>
        <taxon>Pseudomonadaceae</taxon>
        <taxon>Pseudomonas</taxon>
    </lineage>
</organism>